<accession>A0A813J3T2</accession>
<dbReference type="GO" id="GO:0005524">
    <property type="term" value="F:ATP binding"/>
    <property type="evidence" value="ECO:0007669"/>
    <property type="project" value="InterPro"/>
</dbReference>
<name>A0A813J3T2_POLGL</name>
<dbReference type="Pfam" id="PF13475">
    <property type="entry name" value="DUF4116"/>
    <property type="match status" value="2"/>
</dbReference>
<evidence type="ECO:0000313" key="8">
    <source>
        <dbReference type="Proteomes" id="UP000626109"/>
    </source>
</evidence>
<dbReference type="InterPro" id="IPR029071">
    <property type="entry name" value="Ubiquitin-like_domsf"/>
</dbReference>
<evidence type="ECO:0000256" key="1">
    <source>
        <dbReference type="ARBA" id="ARBA00004370"/>
    </source>
</evidence>
<dbReference type="Gene3D" id="1.50.40.10">
    <property type="entry name" value="Mitochondrial carrier domain"/>
    <property type="match status" value="1"/>
</dbReference>
<keyword evidence="4" id="KW-0175">Coiled coil</keyword>
<dbReference type="InterPro" id="IPR023395">
    <property type="entry name" value="MCP_dom_sf"/>
</dbReference>
<dbReference type="CDD" id="cd17039">
    <property type="entry name" value="Ubl_ubiquitin_like"/>
    <property type="match status" value="1"/>
</dbReference>
<dbReference type="Gene3D" id="1.20.80.30">
    <property type="match status" value="1"/>
</dbReference>
<comment type="subcellular location">
    <subcellularLocation>
        <location evidence="1">Membrane</location>
    </subcellularLocation>
</comment>
<dbReference type="PANTHER" id="PTHR22931:SF9">
    <property type="entry name" value="PYRUVATE, PHOSPHATE DIKINASE 1, CHLOROPLASTIC"/>
    <property type="match status" value="1"/>
</dbReference>
<evidence type="ECO:0000259" key="6">
    <source>
        <dbReference type="PROSITE" id="PS50053"/>
    </source>
</evidence>
<feature type="region of interest" description="Disordered" evidence="5">
    <location>
        <begin position="1"/>
        <end position="20"/>
    </location>
</feature>
<comment type="caution">
    <text evidence="7">The sequence shown here is derived from an EMBL/GenBank/DDBJ whole genome shotgun (WGS) entry which is preliminary data.</text>
</comment>
<dbReference type="InterPro" id="IPR013815">
    <property type="entry name" value="ATP_grasp_subdomain_1"/>
</dbReference>
<dbReference type="PANTHER" id="PTHR22931">
    <property type="entry name" value="PHOSPHOENOLPYRUVATE DIKINASE-RELATED"/>
    <property type="match status" value="1"/>
</dbReference>
<dbReference type="SUPFAM" id="SSF103506">
    <property type="entry name" value="Mitochondrial carrier"/>
    <property type="match status" value="1"/>
</dbReference>
<dbReference type="InterPro" id="IPR025197">
    <property type="entry name" value="DUF4116"/>
</dbReference>
<keyword evidence="3" id="KW-0472">Membrane</keyword>
<dbReference type="InterPro" id="IPR000626">
    <property type="entry name" value="Ubiquitin-like_dom"/>
</dbReference>
<proteinExistence type="predicted"/>
<evidence type="ECO:0000256" key="5">
    <source>
        <dbReference type="SAM" id="MobiDB-lite"/>
    </source>
</evidence>
<dbReference type="Proteomes" id="UP000626109">
    <property type="component" value="Unassembled WGS sequence"/>
</dbReference>
<evidence type="ECO:0000313" key="7">
    <source>
        <dbReference type="EMBL" id="CAE8664818.1"/>
    </source>
</evidence>
<dbReference type="GO" id="GO:0050242">
    <property type="term" value="F:pyruvate, phosphate dikinase activity"/>
    <property type="evidence" value="ECO:0007669"/>
    <property type="project" value="InterPro"/>
</dbReference>
<dbReference type="EMBL" id="CAJNNW010019598">
    <property type="protein sequence ID" value="CAE8664818.1"/>
    <property type="molecule type" value="Genomic_DNA"/>
</dbReference>
<dbReference type="InterPro" id="IPR010121">
    <property type="entry name" value="Pyruvate_phosphate_dikinase"/>
</dbReference>
<keyword evidence="2" id="KW-0812">Transmembrane</keyword>
<evidence type="ECO:0000256" key="3">
    <source>
        <dbReference type="ARBA" id="ARBA00023136"/>
    </source>
</evidence>
<evidence type="ECO:0000256" key="4">
    <source>
        <dbReference type="SAM" id="Coils"/>
    </source>
</evidence>
<feature type="domain" description="Ubiquitin-like" evidence="6">
    <location>
        <begin position="130"/>
        <end position="188"/>
    </location>
</feature>
<feature type="non-terminal residue" evidence="7">
    <location>
        <position position="1"/>
    </location>
</feature>
<gene>
    <name evidence="7" type="ORF">PGLA2088_LOCUS15725</name>
</gene>
<dbReference type="SUPFAM" id="SSF56059">
    <property type="entry name" value="Glutathione synthetase ATP-binding domain-like"/>
    <property type="match status" value="1"/>
</dbReference>
<dbReference type="AlphaFoldDB" id="A0A813J3T2"/>
<feature type="coiled-coil region" evidence="4">
    <location>
        <begin position="21"/>
        <end position="119"/>
    </location>
</feature>
<protein>
    <recommendedName>
        <fullName evidence="6">Ubiquitin-like domain-containing protein</fullName>
    </recommendedName>
</protein>
<dbReference type="Gene3D" id="1.10.287.1490">
    <property type="match status" value="1"/>
</dbReference>
<reference evidence="7" key="1">
    <citation type="submission" date="2021-02" db="EMBL/GenBank/DDBJ databases">
        <authorList>
            <person name="Dougan E. K."/>
            <person name="Rhodes N."/>
            <person name="Thang M."/>
            <person name="Chan C."/>
        </authorList>
    </citation>
    <scope>NUCLEOTIDE SEQUENCE</scope>
</reference>
<dbReference type="SUPFAM" id="SSF54236">
    <property type="entry name" value="Ubiquitin-like"/>
    <property type="match status" value="1"/>
</dbReference>
<organism evidence="7 8">
    <name type="scientific">Polarella glacialis</name>
    <name type="common">Dinoflagellate</name>
    <dbReference type="NCBI Taxonomy" id="89957"/>
    <lineage>
        <taxon>Eukaryota</taxon>
        <taxon>Sar</taxon>
        <taxon>Alveolata</taxon>
        <taxon>Dinophyceae</taxon>
        <taxon>Suessiales</taxon>
        <taxon>Suessiaceae</taxon>
        <taxon>Polarella</taxon>
    </lineage>
</organism>
<evidence type="ECO:0000256" key="2">
    <source>
        <dbReference type="ARBA" id="ARBA00022692"/>
    </source>
</evidence>
<dbReference type="GO" id="GO:0016020">
    <property type="term" value="C:membrane"/>
    <property type="evidence" value="ECO:0007669"/>
    <property type="project" value="UniProtKB-SubCell"/>
</dbReference>
<dbReference type="Gene3D" id="3.30.1490.20">
    <property type="entry name" value="ATP-grasp fold, A domain"/>
    <property type="match status" value="1"/>
</dbReference>
<sequence length="1165" mass="123551">ERDKCFGELQDKHDKQIRDEKQRLQQDLAAKKGKLKEEIETQAQNQEELEKQLADSKAELTRIKAESAAFSRRCTEASETTEKLKEEMNQFKTEAVDLKDQHAKELDALKAQLGSKTQEVDRVKDGCDELLLHISGIGGTLCTVSARRSWVVSEVKSAIERHTGIPGSSQRLLSGISVLDDVQPLRTLPPGASLDLTLVKRPARQVECLRVAKSDWRELLKVPEAWEDREVVLSIVAESGLALQHAAPELQKDQAVACRAVLQNGLALQYVAPELRKDRELILSAVARCARALDFAHPELRADRDFILAVMRVNGRALRHANPIFRADRGIVHAAVSQSGFALASAAADLRADYELVLAAMAKDPCTLAFAAGSLRADPELQALAKVSQQDAKMGSALSEGIASVSSMIEAGDTSACDSSCEAGDTSCQTFAFGGGQSVGHLGMRRSIGTEAASVCEMANLGLPIVPGFCITPELLPDGQFKELQSKLGRALSELEQTTAKQFGAQANPLLLTVRSSSMQAPAPGTSEVSNIGLNDAIAKTWSLSESPHLVWDSYRRLIVSYAASVKHLDMAPFELGLSRIKERLDGSCRLGRKHRDCDIPTKDLQELVASYKELYQQQAGEEFPQEPGAQLLEVVKSTLLVAGQQASASAVVQATASGNGSQSGAGRLFMSSAGMCGEWLPNAAVTGLEHGDFLTLQEEMPATYASLLHYQDILKNNLDDLHDVDFVVQQGIVWLLGVSSAKTLPGSTLPGLCSDQWASSEECASNDGLAVSMHQHTVEEVQQPEYLASCNVPVEIGSDSGAGGLPATAGASFTSVDPDGDATMTHDLWDGNLGRQDDVAQLTMNATKATFVRQARAKLPAGGLRQCVRHEGFTPSASFLPRTRRGRMKRLFAQKPQFLPGACPELPLPFWQTALAGGVAAVATGSIAANSMPRVPGAGRAFLTGAFCCTGYLKLLCLSSADGRPDEVSAPWRLGCAALAVAGATTLVTPLDLSQGASRTNLLASRRPVTSPLTAAGFAAALRSAAGHGRLSSKLAAAVPAMSIEMCTIDVVKNLGTGAGYEVSPGLLLVAGGVAGAVSTTVTHPLALSRCLAGAASCSFLGLPRQAGGIATTATTSSKPHNSGSQWSTLRQLGPAYMSRMAAVSANSLVRVGMVTYFLNSSGS</sequence>
<dbReference type="PROSITE" id="PS50053">
    <property type="entry name" value="UBIQUITIN_2"/>
    <property type="match status" value="1"/>
</dbReference>